<accession>A0ABQ7NJ95</accession>
<proteinExistence type="predicted"/>
<feature type="region of interest" description="Disordered" evidence="1">
    <location>
        <begin position="131"/>
        <end position="211"/>
    </location>
</feature>
<keyword evidence="3" id="KW-1185">Reference proteome</keyword>
<feature type="compositionally biased region" description="Acidic residues" evidence="1">
    <location>
        <begin position="158"/>
        <end position="170"/>
    </location>
</feature>
<organism evidence="2 3">
    <name type="scientific">Brassica rapa subsp. trilocularis</name>
    <dbReference type="NCBI Taxonomy" id="1813537"/>
    <lineage>
        <taxon>Eukaryota</taxon>
        <taxon>Viridiplantae</taxon>
        <taxon>Streptophyta</taxon>
        <taxon>Embryophyta</taxon>
        <taxon>Tracheophyta</taxon>
        <taxon>Spermatophyta</taxon>
        <taxon>Magnoliopsida</taxon>
        <taxon>eudicotyledons</taxon>
        <taxon>Gunneridae</taxon>
        <taxon>Pentapetalae</taxon>
        <taxon>rosids</taxon>
        <taxon>malvids</taxon>
        <taxon>Brassicales</taxon>
        <taxon>Brassicaceae</taxon>
        <taxon>Brassiceae</taxon>
        <taxon>Brassica</taxon>
    </lineage>
</organism>
<gene>
    <name evidence="2" type="primary">A02p039440.1_BraROA</name>
    <name evidence="2" type="ORF">IGI04_007271</name>
</gene>
<evidence type="ECO:0000313" key="2">
    <source>
        <dbReference type="EMBL" id="KAG5410952.1"/>
    </source>
</evidence>
<dbReference type="EMBL" id="JADBGQ010000002">
    <property type="protein sequence ID" value="KAG5410952.1"/>
    <property type="molecule type" value="Genomic_DNA"/>
</dbReference>
<feature type="compositionally biased region" description="Basic and acidic residues" evidence="1">
    <location>
        <begin position="171"/>
        <end position="195"/>
    </location>
</feature>
<sequence>KKNVCFRRASIDNMTDTSSDTSVEESIYAELLEAIDTAQPEAGKSLLTNLNNEEVVLGEPKGPTCNANNQIINKQGTAVSDKIYITQTNEKEQKLLLQDYLNLGRTYSNRSAIRLPESNIGRSEFNLDFLILPGSEPSPKRGRSNQTRGFEEPRPDLDDQEGESDDDEEIDRQTRDHVDQQTQDNADRQTSDSVDRQSLANTSKPIAPTDR</sequence>
<comment type="caution">
    <text evidence="2">The sequence shown here is derived from an EMBL/GenBank/DDBJ whole genome shotgun (WGS) entry which is preliminary data.</text>
</comment>
<protein>
    <submittedName>
        <fullName evidence="2">Uncharacterized protein</fullName>
    </submittedName>
</protein>
<evidence type="ECO:0000256" key="1">
    <source>
        <dbReference type="SAM" id="MobiDB-lite"/>
    </source>
</evidence>
<evidence type="ECO:0000313" key="3">
    <source>
        <dbReference type="Proteomes" id="UP000823674"/>
    </source>
</evidence>
<name>A0ABQ7NJ95_BRACM</name>
<feature type="non-terminal residue" evidence="2">
    <location>
        <position position="1"/>
    </location>
</feature>
<reference evidence="2 3" key="1">
    <citation type="submission" date="2021-03" db="EMBL/GenBank/DDBJ databases">
        <authorList>
            <person name="King G.J."/>
            <person name="Bancroft I."/>
            <person name="Baten A."/>
            <person name="Bloomfield J."/>
            <person name="Borpatragohain P."/>
            <person name="He Z."/>
            <person name="Irish N."/>
            <person name="Irwin J."/>
            <person name="Liu K."/>
            <person name="Mauleon R.P."/>
            <person name="Moore J."/>
            <person name="Morris R."/>
            <person name="Ostergaard L."/>
            <person name="Wang B."/>
            <person name="Wells R."/>
        </authorList>
    </citation>
    <scope>NUCLEOTIDE SEQUENCE [LARGE SCALE GENOMIC DNA]</scope>
    <source>
        <strain evidence="2">R-o-18</strain>
        <tissue evidence="2">Leaf</tissue>
    </source>
</reference>
<dbReference type="Proteomes" id="UP000823674">
    <property type="component" value="Chromosome A02"/>
</dbReference>